<dbReference type="PROSITE" id="PS51450">
    <property type="entry name" value="LRR"/>
    <property type="match status" value="1"/>
</dbReference>
<dbReference type="Proteomes" id="UP000050790">
    <property type="component" value="Unassembled WGS sequence"/>
</dbReference>
<dbReference type="SMART" id="SM01052">
    <property type="entry name" value="CAP_GLY"/>
    <property type="match status" value="1"/>
</dbReference>
<dbReference type="FunFam" id="2.30.30.190:FF:000016">
    <property type="entry name" value="Tubulin-folding cofactor E"/>
    <property type="match status" value="1"/>
</dbReference>
<evidence type="ECO:0000256" key="4">
    <source>
        <dbReference type="ARBA" id="ARBA00022490"/>
    </source>
</evidence>
<evidence type="ECO:0000256" key="8">
    <source>
        <dbReference type="ARBA" id="ARBA00026055"/>
    </source>
</evidence>
<keyword evidence="5" id="KW-0433">Leucine-rich repeat</keyword>
<dbReference type="InterPro" id="IPR001611">
    <property type="entry name" value="Leu-rich_rpt"/>
</dbReference>
<comment type="similarity">
    <text evidence="2">Belongs to the TBCE family.</text>
</comment>
<comment type="subunit">
    <text evidence="8">Supercomplex made of cofactors A to E. Cofactors A and D function by capturing and stabilizing tubulin in a quasi-native conformation. Cofactor E binds to the cofactor D-tubulin complex; interaction with cofactor C then causes the release of tubulin polypeptides that are committed to the native state.</text>
</comment>
<dbReference type="Pfam" id="PF01302">
    <property type="entry name" value="CAP_GLY"/>
    <property type="match status" value="1"/>
</dbReference>
<feature type="domain" description="CAP-Gly" evidence="11">
    <location>
        <begin position="57"/>
        <end position="101"/>
    </location>
</feature>
<dbReference type="InterPro" id="IPR044079">
    <property type="entry name" value="Ubl_TBCE"/>
</dbReference>
<dbReference type="InterPro" id="IPR032675">
    <property type="entry name" value="LRR_dom_sf"/>
</dbReference>
<dbReference type="InterPro" id="IPR036859">
    <property type="entry name" value="CAP-Gly_dom_sf"/>
</dbReference>
<evidence type="ECO:0000256" key="9">
    <source>
        <dbReference type="ARBA" id="ARBA00030180"/>
    </source>
</evidence>
<dbReference type="PROSITE" id="PS50245">
    <property type="entry name" value="CAP_GLY_2"/>
    <property type="match status" value="1"/>
</dbReference>
<sequence>MDVAYVTMKTTSNAHNHSPIKDVHLGTECGKITEVNESIIGRRIVHEKNFGTICYVGELPRSNGSWLGVDWDDQSRGRHDGTYDGVRYFQAKCPTSGSFVRPSKVSLGTSLEEALVYRYAVCTTCQLEIQTSLRSREKLTGSSQNILVHECTQLGHLNSYLGSTAEDAEYFGTHGYPKDTFRIELYTNPGTCHQSTSHDELCGADAAKSCLNRLNSVSLSSVPVYRALYGKSDFFPDRQPEYSPLWPSSGGCLDQFLSSLCNLEMSNCLLSKWTEIAELGNPPIDWEENAIKVFQKLTELDLTHINLTSAHQLFALVGASKYLNSLLLNYNEIADIPNLNDHSEHISQIHVHDKDTSHLFRNLNTLGLKNNLFTNWNFVNQLLHLSKLDHLMVSGCPVFENSVNIETARQEVIARLPNLKMLDRVEITPEERRGSELDYLKRYGASWLNCCKSDKNSKQNNDVKLLEEFYKLHPVFARLCDKHGAPEIGETKPVNRSIKAGLLSLIFILQHNKNNGATNKSSSRSSSPMDKNDRIQKQIPSQMTINHLRMMIRRLFCLSPKTLFELYAQSGRHRGIVNTEIPLDVDTREIGFYNLENDDYIFIRI</sequence>
<keyword evidence="7" id="KW-0143">Chaperone</keyword>
<dbReference type="PANTHER" id="PTHR18849:SF0">
    <property type="entry name" value="CILIA- AND FLAGELLA-ASSOCIATED PROTEIN 410-RELATED"/>
    <property type="match status" value="1"/>
</dbReference>
<proteinExistence type="inferred from homology"/>
<dbReference type="SUPFAM" id="SSF74924">
    <property type="entry name" value="Cap-Gly domain"/>
    <property type="match status" value="1"/>
</dbReference>
<evidence type="ECO:0000313" key="13">
    <source>
        <dbReference type="WBParaSite" id="SMRG1_34100.2"/>
    </source>
</evidence>
<dbReference type="WBParaSite" id="SMRG1_34100.2">
    <property type="protein sequence ID" value="SMRG1_34100.2"/>
    <property type="gene ID" value="SMRG1_34100"/>
</dbReference>
<dbReference type="InterPro" id="IPR029071">
    <property type="entry name" value="Ubiquitin-like_domsf"/>
</dbReference>
<keyword evidence="4" id="KW-0963">Cytoplasm</keyword>
<organism evidence="12 13">
    <name type="scientific">Schistosoma margrebowiei</name>
    <dbReference type="NCBI Taxonomy" id="48269"/>
    <lineage>
        <taxon>Eukaryota</taxon>
        <taxon>Metazoa</taxon>
        <taxon>Spiralia</taxon>
        <taxon>Lophotrochozoa</taxon>
        <taxon>Platyhelminthes</taxon>
        <taxon>Trematoda</taxon>
        <taxon>Digenea</taxon>
        <taxon>Strigeidida</taxon>
        <taxon>Schistosomatoidea</taxon>
        <taxon>Schistosomatidae</taxon>
        <taxon>Schistosoma</taxon>
    </lineage>
</organism>
<name>A0AA84ZK76_9TREM</name>
<evidence type="ECO:0000313" key="12">
    <source>
        <dbReference type="Proteomes" id="UP000050790"/>
    </source>
</evidence>
<dbReference type="GO" id="GO:0005737">
    <property type="term" value="C:cytoplasm"/>
    <property type="evidence" value="ECO:0007669"/>
    <property type="project" value="UniProtKB-SubCell"/>
</dbReference>
<evidence type="ECO:0000256" key="10">
    <source>
        <dbReference type="SAM" id="MobiDB-lite"/>
    </source>
</evidence>
<dbReference type="PANTHER" id="PTHR18849">
    <property type="entry name" value="LEUCINE RICH REPEAT PROTEIN"/>
    <property type="match status" value="1"/>
</dbReference>
<evidence type="ECO:0000256" key="5">
    <source>
        <dbReference type="ARBA" id="ARBA00022614"/>
    </source>
</evidence>
<keyword evidence="6" id="KW-0677">Repeat</keyword>
<evidence type="ECO:0000259" key="11">
    <source>
        <dbReference type="PROSITE" id="PS50245"/>
    </source>
</evidence>
<comment type="subcellular location">
    <subcellularLocation>
        <location evidence="1">Cytoplasm</location>
    </subcellularLocation>
</comment>
<evidence type="ECO:0000256" key="7">
    <source>
        <dbReference type="ARBA" id="ARBA00023186"/>
    </source>
</evidence>
<dbReference type="Gene3D" id="2.30.30.190">
    <property type="entry name" value="CAP Gly-rich-like domain"/>
    <property type="match status" value="1"/>
</dbReference>
<evidence type="ECO:0000256" key="1">
    <source>
        <dbReference type="ARBA" id="ARBA00004496"/>
    </source>
</evidence>
<dbReference type="Gene3D" id="3.80.10.10">
    <property type="entry name" value="Ribonuclease Inhibitor"/>
    <property type="match status" value="1"/>
</dbReference>
<evidence type="ECO:0000256" key="3">
    <source>
        <dbReference type="ARBA" id="ARBA00015004"/>
    </source>
</evidence>
<dbReference type="Gene3D" id="3.10.20.90">
    <property type="entry name" value="Phosphatidylinositol 3-kinase Catalytic Subunit, Chain A, domain 1"/>
    <property type="match status" value="1"/>
</dbReference>
<dbReference type="AlphaFoldDB" id="A0AA84ZK76"/>
<dbReference type="SUPFAM" id="SSF54236">
    <property type="entry name" value="Ubiquitin-like"/>
    <property type="match status" value="1"/>
</dbReference>
<accession>A0AA84ZK76</accession>
<evidence type="ECO:0000256" key="6">
    <source>
        <dbReference type="ARBA" id="ARBA00022737"/>
    </source>
</evidence>
<protein>
    <recommendedName>
        <fullName evidence="3">Tubulin-specific chaperone E</fullName>
    </recommendedName>
    <alternativeName>
        <fullName evidence="9">Tubulin-folding cofactor E</fullName>
    </alternativeName>
</protein>
<evidence type="ECO:0000256" key="2">
    <source>
        <dbReference type="ARBA" id="ARBA00006286"/>
    </source>
</evidence>
<dbReference type="SUPFAM" id="SSF52058">
    <property type="entry name" value="L domain-like"/>
    <property type="match status" value="1"/>
</dbReference>
<feature type="region of interest" description="Disordered" evidence="10">
    <location>
        <begin position="515"/>
        <end position="538"/>
    </location>
</feature>
<dbReference type="GO" id="GO:0007010">
    <property type="term" value="P:cytoskeleton organization"/>
    <property type="evidence" value="ECO:0007669"/>
    <property type="project" value="TreeGrafter"/>
</dbReference>
<reference evidence="13" key="1">
    <citation type="submission" date="2023-11" db="UniProtKB">
        <authorList>
            <consortium name="WormBaseParasite"/>
        </authorList>
    </citation>
    <scope>IDENTIFICATION</scope>
</reference>
<dbReference type="InterPro" id="IPR000938">
    <property type="entry name" value="CAP-Gly_domain"/>
</dbReference>
<dbReference type="CDD" id="cd17044">
    <property type="entry name" value="Ubl_TBCE"/>
    <property type="match status" value="1"/>
</dbReference>